<evidence type="ECO:0000256" key="4">
    <source>
        <dbReference type="ARBA" id="ARBA00013185"/>
    </source>
</evidence>
<dbReference type="InterPro" id="IPR047215">
    <property type="entry name" value="Galactose_mutarotase-like"/>
</dbReference>
<evidence type="ECO:0000256" key="5">
    <source>
        <dbReference type="ARBA" id="ARBA00014165"/>
    </source>
</evidence>
<dbReference type="InterPro" id="IPR013458">
    <property type="entry name" value="Ald_epimerase_bac"/>
</dbReference>
<dbReference type="SUPFAM" id="SSF74650">
    <property type="entry name" value="Galactose mutarotase-like"/>
    <property type="match status" value="1"/>
</dbReference>
<dbReference type="InterPro" id="IPR011013">
    <property type="entry name" value="Gal_mutarotase_sf_dom"/>
</dbReference>
<dbReference type="InterPro" id="IPR015443">
    <property type="entry name" value="Aldose_1-epimerase"/>
</dbReference>
<dbReference type="InterPro" id="IPR014718">
    <property type="entry name" value="GH-type_carb-bd"/>
</dbReference>
<comment type="catalytic activity">
    <reaction evidence="1 8">
        <text>alpha-D-glucose = beta-D-glucose</text>
        <dbReference type="Rhea" id="RHEA:10264"/>
        <dbReference type="ChEBI" id="CHEBI:15903"/>
        <dbReference type="ChEBI" id="CHEBI:17925"/>
        <dbReference type="EC" id="5.1.3.3"/>
    </reaction>
</comment>
<dbReference type="GO" id="GO:0006006">
    <property type="term" value="P:glucose metabolic process"/>
    <property type="evidence" value="ECO:0007669"/>
    <property type="project" value="TreeGrafter"/>
</dbReference>
<keyword evidence="13" id="KW-1185">Reference proteome</keyword>
<dbReference type="GO" id="GO:0004034">
    <property type="term" value="F:aldose 1-epimerase activity"/>
    <property type="evidence" value="ECO:0007669"/>
    <property type="project" value="UniProtKB-EC"/>
</dbReference>
<dbReference type="EC" id="5.1.3.3" evidence="4 8"/>
<comment type="pathway">
    <text evidence="2 8">Carbohydrate metabolism; hexose metabolism.</text>
</comment>
<dbReference type="UniPathway" id="UPA00242"/>
<proteinExistence type="inferred from homology"/>
<dbReference type="Pfam" id="PF01263">
    <property type="entry name" value="Aldose_epim"/>
    <property type="match status" value="1"/>
</dbReference>
<reference evidence="12 13" key="1">
    <citation type="submission" date="2015-07" db="EMBL/GenBank/DDBJ databases">
        <title>ATOL: Assembling a taxonomically balanced genome-scale reconstruction of the evolutionary history of the Enterobacteriaceae.</title>
        <authorList>
            <person name="Plunkett G.III."/>
            <person name="Neeno-Eckwall E.C."/>
            <person name="Glasner J.D."/>
            <person name="Perna N.T."/>
        </authorList>
    </citation>
    <scope>NUCLEOTIDE SEQUENCE [LARGE SCALE GENOMIC DNA]</scope>
    <source>
        <strain evidence="12 13">ATCC 35017</strain>
    </source>
</reference>
<evidence type="ECO:0000256" key="11">
    <source>
        <dbReference type="PIRSR" id="PIRSR005096-3"/>
    </source>
</evidence>
<name>A0A0N0Z8M8_9GAMM</name>
<protein>
    <recommendedName>
        <fullName evidence="5 8">Aldose 1-epimerase</fullName>
        <ecNumber evidence="4 8">5.1.3.3</ecNumber>
    </recommendedName>
</protein>
<feature type="binding site" evidence="11">
    <location>
        <begin position="165"/>
        <end position="167"/>
    </location>
    <ligand>
        <name>beta-D-galactose</name>
        <dbReference type="ChEBI" id="CHEBI:27667"/>
    </ligand>
</feature>
<evidence type="ECO:0000313" key="12">
    <source>
        <dbReference type="EMBL" id="KPD03129.1"/>
    </source>
</evidence>
<accession>A0A0N0Z8M8</accession>
<dbReference type="InterPro" id="IPR018052">
    <property type="entry name" value="Ald1_epimerase_CS"/>
</dbReference>
<evidence type="ECO:0000256" key="10">
    <source>
        <dbReference type="PIRSR" id="PIRSR005096-2"/>
    </source>
</evidence>
<evidence type="ECO:0000256" key="7">
    <source>
        <dbReference type="ARBA" id="ARBA00023277"/>
    </source>
</evidence>
<keyword evidence="6 8" id="KW-0413">Isomerase</keyword>
<dbReference type="PANTHER" id="PTHR10091">
    <property type="entry name" value="ALDOSE-1-EPIMERASE"/>
    <property type="match status" value="1"/>
</dbReference>
<dbReference type="PROSITE" id="PS00545">
    <property type="entry name" value="ALDOSE_1_EPIMERASE"/>
    <property type="match status" value="1"/>
</dbReference>
<dbReference type="RefSeq" id="WP_053907931.1">
    <property type="nucleotide sequence ID" value="NZ_CAWMUS010000015.1"/>
</dbReference>
<feature type="active site" description="Proton donor" evidence="9">
    <location>
        <position position="165"/>
    </location>
</feature>
<gene>
    <name evidence="12" type="ORF">M992_1432</name>
</gene>
<evidence type="ECO:0000256" key="1">
    <source>
        <dbReference type="ARBA" id="ARBA00001614"/>
    </source>
</evidence>
<evidence type="ECO:0000256" key="9">
    <source>
        <dbReference type="PIRSR" id="PIRSR005096-1"/>
    </source>
</evidence>
<dbReference type="Gene3D" id="2.70.98.10">
    <property type="match status" value="1"/>
</dbReference>
<evidence type="ECO:0000256" key="6">
    <source>
        <dbReference type="ARBA" id="ARBA00023235"/>
    </source>
</evidence>
<dbReference type="OrthoDB" id="9779408at2"/>
<dbReference type="InterPro" id="IPR008183">
    <property type="entry name" value="Aldose_1/G6P_1-epimerase"/>
</dbReference>
<dbReference type="PIRSF" id="PIRSF005096">
    <property type="entry name" value="GALM"/>
    <property type="match status" value="1"/>
</dbReference>
<evidence type="ECO:0000313" key="13">
    <source>
        <dbReference type="Proteomes" id="UP000053226"/>
    </source>
</evidence>
<dbReference type="CDD" id="cd09019">
    <property type="entry name" value="galactose_mutarotase_like"/>
    <property type="match status" value="1"/>
</dbReference>
<dbReference type="Proteomes" id="UP000053226">
    <property type="component" value="Unassembled WGS sequence"/>
</dbReference>
<dbReference type="AlphaFoldDB" id="A0A0N0Z8M8"/>
<dbReference type="PANTHER" id="PTHR10091:SF0">
    <property type="entry name" value="GALACTOSE MUTAROTASE"/>
    <property type="match status" value="1"/>
</dbReference>
<organism evidence="12 13">
    <name type="scientific">Moellerella wisconsensis ATCC 35017</name>
    <dbReference type="NCBI Taxonomy" id="1354267"/>
    <lineage>
        <taxon>Bacteria</taxon>
        <taxon>Pseudomonadati</taxon>
        <taxon>Pseudomonadota</taxon>
        <taxon>Gammaproteobacteria</taxon>
        <taxon>Enterobacterales</taxon>
        <taxon>Morganellaceae</taxon>
        <taxon>Moellerella</taxon>
    </lineage>
</organism>
<dbReference type="GO" id="GO:0030246">
    <property type="term" value="F:carbohydrate binding"/>
    <property type="evidence" value="ECO:0007669"/>
    <property type="project" value="InterPro"/>
</dbReference>
<comment type="similarity">
    <text evidence="3 8">Belongs to the aldose epimerase family.</text>
</comment>
<dbReference type="GO" id="GO:0005737">
    <property type="term" value="C:cytoplasm"/>
    <property type="evidence" value="ECO:0007669"/>
    <property type="project" value="TreeGrafter"/>
</dbReference>
<evidence type="ECO:0000256" key="3">
    <source>
        <dbReference type="ARBA" id="ARBA00006206"/>
    </source>
</evidence>
<sequence>MEDINSQIITLTNRGGMKIQLTDFGATWLSCILPLKSGERDVLLGAPSLSALSQQQVYLGATVGRFANRIANGKFTLEGEEFTLTINQAPNCLHGGIDNFSYRQWKIEKKNQNEVLFSLFSPDGDQGFPGDLQASVEYCLTDDNRVTITYTSQTNKHCPVSLTNHSYFNLAGENSTRTCLEHDLQLYAPQFLPLTAEGIPTGEWRKTTGTHFDFSQRRRIGRDFLQDDEQLRVGGYDHPLILDIEKTDGQSIIASLFSPDDDVRLDIATTMPSMQLYSGNYLQGTRGKSSKYTNYFGVAMETQFLPDGPNHPEWDEKYRGIQQANKTYHHSTSYQFIF</sequence>
<dbReference type="EMBL" id="LGAA01000015">
    <property type="protein sequence ID" value="KPD03129.1"/>
    <property type="molecule type" value="Genomic_DNA"/>
</dbReference>
<evidence type="ECO:0000256" key="2">
    <source>
        <dbReference type="ARBA" id="ARBA00005028"/>
    </source>
</evidence>
<dbReference type="NCBIfam" id="NF008277">
    <property type="entry name" value="PRK11055.1"/>
    <property type="match status" value="1"/>
</dbReference>
<dbReference type="GO" id="GO:0033499">
    <property type="term" value="P:galactose catabolic process via UDP-galactose, Leloir pathway"/>
    <property type="evidence" value="ECO:0007669"/>
    <property type="project" value="TreeGrafter"/>
</dbReference>
<keyword evidence="7 8" id="KW-0119">Carbohydrate metabolism</keyword>
<feature type="binding site" evidence="10">
    <location>
        <position position="237"/>
    </location>
    <ligand>
        <name>beta-D-galactose</name>
        <dbReference type="ChEBI" id="CHEBI:27667"/>
    </ligand>
</feature>
<dbReference type="NCBIfam" id="TIGR02636">
    <property type="entry name" value="galM_Leloir"/>
    <property type="match status" value="1"/>
</dbReference>
<evidence type="ECO:0000256" key="8">
    <source>
        <dbReference type="PIRNR" id="PIRNR005096"/>
    </source>
</evidence>
<comment type="caution">
    <text evidence="12">The sequence shown here is derived from an EMBL/GenBank/DDBJ whole genome shotgun (WGS) entry which is preliminary data.</text>
</comment>
<feature type="binding site" evidence="11">
    <location>
        <begin position="68"/>
        <end position="69"/>
    </location>
    <ligand>
        <name>beta-D-galactose</name>
        <dbReference type="ChEBI" id="CHEBI:27667"/>
    </ligand>
</feature>
<feature type="active site" description="Proton acceptor" evidence="9">
    <location>
        <position position="301"/>
    </location>
</feature>